<sequence length="528" mass="55384">MSIKKRILAVAAASALGAMAAVPAMAFENEFHGSYTLKYFLSNYEQGGGGIILPSASTTTTGTGVSGNTTANLKTNNYFEQRARLFYTAKANDDLKLVTGFEIDSVWGDRAQGNTYRNSGAALESDAVNLETKWVYLQFKIPSTPTTVIAGVQPFKDNLKGIFADFDAAGVVTSTKMDNATVVAGYFRGYDGAFGGSLTTNSSTGTNVSGTTNGVSKSGILGNQDLNIGALEFKYALNKDANIGLDYYVYEDGRNTNLNTTAVPVTASDLLVHVVGLYGDAKVGPVALSGFAAYQGGVVRSINGSADSAYLNSLAYNVAAKAAVGPGTLHSALLFTSGNGSNPGKHLTGWVGTTQTQGATSNGTAVWNNAGGNGTCSYNESGMMLLNRNALSQGTTSDYGIAYNTGNGTNPVNAQGMYLYTLGYDLSITPKAYVNTNVGFLWAAHNNALKPTDKSITSGSFQNASNFQGTEINVETGYKMYDNLTAKLQAAYVILGGYYKNSVYKAGTTGAADPDNPYTARIVLSYAF</sequence>
<proteinExistence type="predicted"/>
<dbReference type="RefSeq" id="WP_151155475.1">
    <property type="nucleotide sequence ID" value="NZ_VZRA01000001.1"/>
</dbReference>
<dbReference type="GO" id="GO:0016301">
    <property type="term" value="F:kinase activity"/>
    <property type="evidence" value="ECO:0007669"/>
    <property type="project" value="UniProtKB-KW"/>
</dbReference>
<organism evidence="2 3">
    <name type="scientific">Oryzomonas sagensis</name>
    <dbReference type="NCBI Taxonomy" id="2603857"/>
    <lineage>
        <taxon>Bacteria</taxon>
        <taxon>Pseudomonadati</taxon>
        <taxon>Thermodesulfobacteriota</taxon>
        <taxon>Desulfuromonadia</taxon>
        <taxon>Geobacterales</taxon>
        <taxon>Geobacteraceae</taxon>
        <taxon>Oryzomonas</taxon>
    </lineage>
</organism>
<keyword evidence="3" id="KW-1185">Reference proteome</keyword>
<dbReference type="EMBL" id="VZRA01000001">
    <property type="protein sequence ID" value="KAB0671912.1"/>
    <property type="molecule type" value="Genomic_DNA"/>
</dbReference>
<gene>
    <name evidence="2" type="ORF">F6V30_04850</name>
</gene>
<keyword evidence="2" id="KW-0808">Transferase</keyword>
<dbReference type="Proteomes" id="UP000798046">
    <property type="component" value="Unassembled WGS sequence"/>
</dbReference>
<feature type="chain" id="PRO_5045867525" evidence="1">
    <location>
        <begin position="21"/>
        <end position="528"/>
    </location>
</feature>
<evidence type="ECO:0000313" key="3">
    <source>
        <dbReference type="Proteomes" id="UP000798046"/>
    </source>
</evidence>
<feature type="signal peptide" evidence="1">
    <location>
        <begin position="1"/>
        <end position="20"/>
    </location>
</feature>
<accession>A0ABQ6TSV5</accession>
<name>A0ABQ6TSV5_9BACT</name>
<evidence type="ECO:0000256" key="1">
    <source>
        <dbReference type="SAM" id="SignalP"/>
    </source>
</evidence>
<evidence type="ECO:0000313" key="2">
    <source>
        <dbReference type="EMBL" id="KAB0671912.1"/>
    </source>
</evidence>
<keyword evidence="2" id="KW-0418">Kinase</keyword>
<protein>
    <submittedName>
        <fullName evidence="2">Histidine kinase</fullName>
    </submittedName>
</protein>
<keyword evidence="1" id="KW-0732">Signal</keyword>
<reference evidence="2 3" key="1">
    <citation type="journal article" date="2020" name="Microorganisms">
        <title>Description of Three Novel Members in the Family Geobacteraceae, Oryzomonas japonicum gen. nov., sp. nov., Oryzomonas sagensis sp. nov., and Oryzomonas ruber sp. nov.</title>
        <authorList>
            <person name="Xu Z."/>
            <person name="Masuda Y."/>
            <person name="Hayakawa C."/>
            <person name="Ushijima N."/>
            <person name="Kawano K."/>
            <person name="Shiratori Y."/>
            <person name="Senoo K."/>
            <person name="Itoh H."/>
        </authorList>
    </citation>
    <scope>NUCLEOTIDE SEQUENCE [LARGE SCALE GENOMIC DNA]</scope>
    <source>
        <strain evidence="2 3">Red100</strain>
    </source>
</reference>
<comment type="caution">
    <text evidence="2">The sequence shown here is derived from an EMBL/GenBank/DDBJ whole genome shotgun (WGS) entry which is preliminary data.</text>
</comment>